<organism evidence="2 3">
    <name type="scientific">Kaistia soli DSM 19436</name>
    <dbReference type="NCBI Taxonomy" id="1122133"/>
    <lineage>
        <taxon>Bacteria</taxon>
        <taxon>Pseudomonadati</taxon>
        <taxon>Pseudomonadota</taxon>
        <taxon>Alphaproteobacteria</taxon>
        <taxon>Hyphomicrobiales</taxon>
        <taxon>Kaistiaceae</taxon>
        <taxon>Kaistia</taxon>
    </lineage>
</organism>
<dbReference type="STRING" id="1122133.SAMN02745157_0597"/>
<keyword evidence="3" id="KW-1185">Reference proteome</keyword>
<keyword evidence="1" id="KW-1133">Transmembrane helix</keyword>
<dbReference type="EMBL" id="FQUP01000001">
    <property type="protein sequence ID" value="SHE63357.1"/>
    <property type="molecule type" value="Genomic_DNA"/>
</dbReference>
<dbReference type="RefSeq" id="WP_139251307.1">
    <property type="nucleotide sequence ID" value="NZ_FQUP01000001.1"/>
</dbReference>
<sequence length="76" mass="7790">MPIARLVLAGLAGLLAALIVADMFVMHHPAFGIDGTPGFAAIFGLVASAAAIALAFGWGQIARRRETAAEEEGRDG</sequence>
<evidence type="ECO:0000313" key="2">
    <source>
        <dbReference type="EMBL" id="SHE63357.1"/>
    </source>
</evidence>
<accession>A0A1M4V392</accession>
<evidence type="ECO:0000256" key="1">
    <source>
        <dbReference type="SAM" id="Phobius"/>
    </source>
</evidence>
<reference evidence="2 3" key="1">
    <citation type="submission" date="2016-11" db="EMBL/GenBank/DDBJ databases">
        <authorList>
            <person name="Jaros S."/>
            <person name="Januszkiewicz K."/>
            <person name="Wedrychowicz H."/>
        </authorList>
    </citation>
    <scope>NUCLEOTIDE SEQUENCE [LARGE SCALE GENOMIC DNA]</scope>
    <source>
        <strain evidence="2 3">DSM 19436</strain>
    </source>
</reference>
<feature type="transmembrane region" description="Helical" evidence="1">
    <location>
        <begin position="37"/>
        <end position="58"/>
    </location>
</feature>
<evidence type="ECO:0000313" key="3">
    <source>
        <dbReference type="Proteomes" id="UP000184485"/>
    </source>
</evidence>
<gene>
    <name evidence="2" type="ORF">SAMN02745157_0597</name>
</gene>
<proteinExistence type="predicted"/>
<name>A0A1M4V392_9HYPH</name>
<keyword evidence="1" id="KW-0472">Membrane</keyword>
<keyword evidence="1" id="KW-0812">Transmembrane</keyword>
<dbReference type="Proteomes" id="UP000184485">
    <property type="component" value="Unassembled WGS sequence"/>
</dbReference>
<protein>
    <submittedName>
        <fullName evidence="2">Uncharacterized protein</fullName>
    </submittedName>
</protein>
<dbReference type="AlphaFoldDB" id="A0A1M4V392"/>